<feature type="compositionally biased region" description="Polar residues" evidence="1">
    <location>
        <begin position="12"/>
        <end position="42"/>
    </location>
</feature>
<evidence type="ECO:0000313" key="3">
    <source>
        <dbReference type="EMBL" id="KAA1130281.1"/>
    </source>
</evidence>
<organism evidence="2 4">
    <name type="scientific">Puccinia graminis f. sp. tritici</name>
    <dbReference type="NCBI Taxonomy" id="56615"/>
    <lineage>
        <taxon>Eukaryota</taxon>
        <taxon>Fungi</taxon>
        <taxon>Dikarya</taxon>
        <taxon>Basidiomycota</taxon>
        <taxon>Pucciniomycotina</taxon>
        <taxon>Pucciniomycetes</taxon>
        <taxon>Pucciniales</taxon>
        <taxon>Pucciniaceae</taxon>
        <taxon>Puccinia</taxon>
    </lineage>
</organism>
<dbReference type="Proteomes" id="UP000324748">
    <property type="component" value="Unassembled WGS sequence"/>
</dbReference>
<accession>A0A5B0LQE9</accession>
<dbReference type="EMBL" id="VSWC01000196">
    <property type="protein sequence ID" value="KAA1066083.1"/>
    <property type="molecule type" value="Genomic_DNA"/>
</dbReference>
<dbReference type="AlphaFoldDB" id="A0A5B0LQE9"/>
<proteinExistence type="predicted"/>
<evidence type="ECO:0000313" key="2">
    <source>
        <dbReference type="EMBL" id="KAA1066083.1"/>
    </source>
</evidence>
<gene>
    <name evidence="2" type="ORF">PGT21_020548</name>
    <name evidence="3" type="ORF">PGTUg99_005712</name>
</gene>
<dbReference type="OrthoDB" id="20949at2759"/>
<evidence type="ECO:0000313" key="4">
    <source>
        <dbReference type="Proteomes" id="UP000324748"/>
    </source>
</evidence>
<sequence length="112" mass="12355">MLSQALEALEKSNATGSSTTLHPATQKANQISKQQASTKTQCKQSATTWHELQESGQIKDVIGRWTHFPTVLFSEWLVQGNRKWSDEGAYVSGASQEKTLRQLPQTGVVSHS</sequence>
<feature type="region of interest" description="Disordered" evidence="1">
    <location>
        <begin position="1"/>
        <end position="42"/>
    </location>
</feature>
<dbReference type="EMBL" id="VDEP01000110">
    <property type="protein sequence ID" value="KAA1130281.1"/>
    <property type="molecule type" value="Genomic_DNA"/>
</dbReference>
<evidence type="ECO:0000256" key="1">
    <source>
        <dbReference type="SAM" id="MobiDB-lite"/>
    </source>
</evidence>
<comment type="caution">
    <text evidence="2">The sequence shown here is derived from an EMBL/GenBank/DDBJ whole genome shotgun (WGS) entry which is preliminary data.</text>
</comment>
<reference evidence="4 5" key="1">
    <citation type="submission" date="2019-05" db="EMBL/GenBank/DDBJ databases">
        <title>Emergence of the Ug99 lineage of the wheat stem rust pathogen through somatic hybridization.</title>
        <authorList>
            <person name="Li F."/>
            <person name="Upadhyaya N.M."/>
            <person name="Sperschneider J."/>
            <person name="Matny O."/>
            <person name="Nguyen-Phuc H."/>
            <person name="Mago R."/>
            <person name="Raley C."/>
            <person name="Miller M.E."/>
            <person name="Silverstein K.A.T."/>
            <person name="Henningsen E."/>
            <person name="Hirsch C.D."/>
            <person name="Visser B."/>
            <person name="Pretorius Z.A."/>
            <person name="Steffenson B.J."/>
            <person name="Schwessinger B."/>
            <person name="Dodds P.N."/>
            <person name="Figueroa M."/>
        </authorList>
    </citation>
    <scope>NUCLEOTIDE SEQUENCE [LARGE SCALE GENOMIC DNA]</scope>
    <source>
        <strain evidence="2">21-0</strain>
        <strain evidence="3 5">Ug99</strain>
    </source>
</reference>
<dbReference type="Proteomes" id="UP000325313">
    <property type="component" value="Unassembled WGS sequence"/>
</dbReference>
<name>A0A5B0LQE9_PUCGR</name>
<keyword evidence="4" id="KW-1185">Reference proteome</keyword>
<protein>
    <submittedName>
        <fullName evidence="2">Uncharacterized protein</fullName>
    </submittedName>
</protein>
<evidence type="ECO:0000313" key="5">
    <source>
        <dbReference type="Proteomes" id="UP000325313"/>
    </source>
</evidence>